<organism evidence="3 4">
    <name type="scientific">Exophiala aquamarina CBS 119918</name>
    <dbReference type="NCBI Taxonomy" id="1182545"/>
    <lineage>
        <taxon>Eukaryota</taxon>
        <taxon>Fungi</taxon>
        <taxon>Dikarya</taxon>
        <taxon>Ascomycota</taxon>
        <taxon>Pezizomycotina</taxon>
        <taxon>Eurotiomycetes</taxon>
        <taxon>Chaetothyriomycetidae</taxon>
        <taxon>Chaetothyriales</taxon>
        <taxon>Herpotrichiellaceae</taxon>
        <taxon>Exophiala</taxon>
    </lineage>
</organism>
<keyword evidence="2" id="KW-0812">Transmembrane</keyword>
<keyword evidence="4" id="KW-1185">Reference proteome</keyword>
<dbReference type="STRING" id="1182545.A0A072PQN7"/>
<name>A0A072PQN7_9EURO</name>
<evidence type="ECO:0000313" key="4">
    <source>
        <dbReference type="Proteomes" id="UP000027920"/>
    </source>
</evidence>
<dbReference type="RefSeq" id="XP_013260390.1">
    <property type="nucleotide sequence ID" value="XM_013404936.1"/>
</dbReference>
<protein>
    <submittedName>
        <fullName evidence="3">Uncharacterized protein</fullName>
    </submittedName>
</protein>
<dbReference type="VEuPathDB" id="FungiDB:A1O9_05720"/>
<feature type="transmembrane region" description="Helical" evidence="2">
    <location>
        <begin position="136"/>
        <end position="160"/>
    </location>
</feature>
<feature type="compositionally biased region" description="Basic and acidic residues" evidence="1">
    <location>
        <begin position="191"/>
        <end position="202"/>
    </location>
</feature>
<dbReference type="GeneID" id="25280643"/>
<dbReference type="Proteomes" id="UP000027920">
    <property type="component" value="Unassembled WGS sequence"/>
</dbReference>
<feature type="region of interest" description="Disordered" evidence="1">
    <location>
        <begin position="226"/>
        <end position="322"/>
    </location>
</feature>
<evidence type="ECO:0000313" key="3">
    <source>
        <dbReference type="EMBL" id="KEF57800.1"/>
    </source>
</evidence>
<comment type="caution">
    <text evidence="3">The sequence shown here is derived from an EMBL/GenBank/DDBJ whole genome shotgun (WGS) entry which is preliminary data.</text>
</comment>
<dbReference type="EMBL" id="AMGV01000004">
    <property type="protein sequence ID" value="KEF57800.1"/>
    <property type="molecule type" value="Genomic_DNA"/>
</dbReference>
<keyword evidence="2" id="KW-1133">Transmembrane helix</keyword>
<gene>
    <name evidence="3" type="ORF">A1O9_05720</name>
</gene>
<dbReference type="HOGENOM" id="CLU_058470_0_0_1"/>
<feature type="compositionally biased region" description="Polar residues" evidence="1">
    <location>
        <begin position="295"/>
        <end position="308"/>
    </location>
</feature>
<keyword evidence="2" id="KW-0472">Membrane</keyword>
<proteinExistence type="predicted"/>
<accession>A0A072PQN7</accession>
<sequence length="322" mass="34173">MKRATADFAGRPLMTGSCNVPYFAVATGAPGMATQYPIIGCSDGRHDCCPFDPSTDAVLTRCPQDHFTTAGGCCPIGFQIYYTAIGSQTPCYSDPLTKFIPASTPTVAGLTLITDHVFSQLYTVGKPATGHKKLPLGGIIGISVNAVLFLIVIVVVIWWIKRRRARRIAMQARSTTFPPEEPSLQMSRAPTTHELDSPDEGTRSAVMKSNWPPNFGAVSPPAYDVSKGRPMAATGKPIHPAPQELPGSTFIHEHHPAFTGPTPAGTDAPSELSPTSPPRTPTQSAVESEKKLPLSPNTSRTGTQSPQCVSPLASPKLPFVGG</sequence>
<feature type="region of interest" description="Disordered" evidence="1">
    <location>
        <begin position="175"/>
        <end position="213"/>
    </location>
</feature>
<evidence type="ECO:0000256" key="1">
    <source>
        <dbReference type="SAM" id="MobiDB-lite"/>
    </source>
</evidence>
<dbReference type="OrthoDB" id="3065412at2759"/>
<reference evidence="3 4" key="1">
    <citation type="submission" date="2013-03" db="EMBL/GenBank/DDBJ databases">
        <title>The Genome Sequence of Exophiala aquamarina CBS 119918.</title>
        <authorList>
            <consortium name="The Broad Institute Genomics Platform"/>
            <person name="Cuomo C."/>
            <person name="de Hoog S."/>
            <person name="Gorbushina A."/>
            <person name="Walker B."/>
            <person name="Young S.K."/>
            <person name="Zeng Q."/>
            <person name="Gargeya S."/>
            <person name="Fitzgerald M."/>
            <person name="Haas B."/>
            <person name="Abouelleil A."/>
            <person name="Allen A.W."/>
            <person name="Alvarado L."/>
            <person name="Arachchi H.M."/>
            <person name="Berlin A.M."/>
            <person name="Chapman S.B."/>
            <person name="Gainer-Dewar J."/>
            <person name="Goldberg J."/>
            <person name="Griggs A."/>
            <person name="Gujja S."/>
            <person name="Hansen M."/>
            <person name="Howarth C."/>
            <person name="Imamovic A."/>
            <person name="Ireland A."/>
            <person name="Larimer J."/>
            <person name="McCowan C."/>
            <person name="Murphy C."/>
            <person name="Pearson M."/>
            <person name="Poon T.W."/>
            <person name="Priest M."/>
            <person name="Roberts A."/>
            <person name="Saif S."/>
            <person name="Shea T."/>
            <person name="Sisk P."/>
            <person name="Sykes S."/>
            <person name="Wortman J."/>
            <person name="Nusbaum C."/>
            <person name="Birren B."/>
        </authorList>
    </citation>
    <scope>NUCLEOTIDE SEQUENCE [LARGE SCALE GENOMIC DNA]</scope>
    <source>
        <strain evidence="3 4">CBS 119918</strain>
    </source>
</reference>
<dbReference type="AlphaFoldDB" id="A0A072PQN7"/>
<evidence type="ECO:0000256" key="2">
    <source>
        <dbReference type="SAM" id="Phobius"/>
    </source>
</evidence>